<organism evidence="1 2">
    <name type="scientific">Candidatus Nitrospira neomarina</name>
    <dbReference type="NCBI Taxonomy" id="3020899"/>
    <lineage>
        <taxon>Bacteria</taxon>
        <taxon>Pseudomonadati</taxon>
        <taxon>Nitrospirota</taxon>
        <taxon>Nitrospiria</taxon>
        <taxon>Nitrospirales</taxon>
        <taxon>Nitrospiraceae</taxon>
        <taxon>Nitrospira</taxon>
    </lineage>
</organism>
<dbReference type="KEGG" id="nneo:PQG83_00385"/>
<proteinExistence type="predicted"/>
<dbReference type="AlphaFoldDB" id="A0AA96JWN6"/>
<evidence type="ECO:0000313" key="1">
    <source>
        <dbReference type="EMBL" id="WNM62235.1"/>
    </source>
</evidence>
<protein>
    <submittedName>
        <fullName evidence="1">Uncharacterized protein</fullName>
    </submittedName>
</protein>
<sequence>MNTRQFGILVMTTLFAGVMGGALSNLVFVNTGVLAEETEQTKKVVTAEEFRLVTKDGQPRATLLLWNGELPALTLANETCHNRVFLGVFNEAQPALILNDKGCKQRAALDLQPDGLPSLTLRDKHDVPRARLRVLLDGSPVLTLFDQNGQVAWSPSLSSSER</sequence>
<keyword evidence="2" id="KW-1185">Reference proteome</keyword>
<reference evidence="1 2" key="1">
    <citation type="submission" date="2023-01" db="EMBL/GenBank/DDBJ databases">
        <title>Cultivation and genomic characterization of new, ubiquitous marine nitrite-oxidizing bacteria from the Nitrospirales.</title>
        <authorList>
            <person name="Mueller A.J."/>
            <person name="Daebeler A."/>
            <person name="Herbold C.W."/>
            <person name="Kirkegaard R.H."/>
            <person name="Daims H."/>
        </authorList>
    </citation>
    <scope>NUCLEOTIDE SEQUENCE [LARGE SCALE GENOMIC DNA]</scope>
    <source>
        <strain evidence="1 2">DK</strain>
    </source>
</reference>
<accession>A0AA96JWN6</accession>
<evidence type="ECO:0000313" key="2">
    <source>
        <dbReference type="Proteomes" id="UP001302494"/>
    </source>
</evidence>
<dbReference type="EMBL" id="CP116968">
    <property type="protein sequence ID" value="WNM62235.1"/>
    <property type="molecule type" value="Genomic_DNA"/>
</dbReference>
<dbReference type="Proteomes" id="UP001302494">
    <property type="component" value="Chromosome"/>
</dbReference>
<name>A0AA96JWN6_9BACT</name>
<gene>
    <name evidence="1" type="ORF">PQG83_00385</name>
</gene>
<dbReference type="RefSeq" id="WP_312745422.1">
    <property type="nucleotide sequence ID" value="NZ_CP116968.1"/>
</dbReference>